<comment type="caution">
    <text evidence="4">The sequence shown here is derived from an EMBL/GenBank/DDBJ whole genome shotgun (WGS) entry which is preliminary data.</text>
</comment>
<dbReference type="PANTHER" id="PTHR30055">
    <property type="entry name" value="HTH-TYPE TRANSCRIPTIONAL REGULATOR RUTR"/>
    <property type="match status" value="1"/>
</dbReference>
<dbReference type="GO" id="GO:0000976">
    <property type="term" value="F:transcription cis-regulatory region binding"/>
    <property type="evidence" value="ECO:0007669"/>
    <property type="project" value="TreeGrafter"/>
</dbReference>
<evidence type="ECO:0000313" key="5">
    <source>
        <dbReference type="Proteomes" id="UP000092504"/>
    </source>
</evidence>
<dbReference type="InterPro" id="IPR011075">
    <property type="entry name" value="TetR_C"/>
</dbReference>
<reference evidence="4 5" key="1">
    <citation type="submission" date="2016-06" db="EMBL/GenBank/DDBJ databases">
        <title>Genome sequence of halotolerant plant growth promoting strain of Halomonas elongata HEK1 isolated from salterns of Rann of Kutch, Gujarat, India.</title>
        <authorList>
            <person name="Gaba S."/>
            <person name="Singh R.N."/>
            <person name="Abrol S."/>
            <person name="Kaushik R."/>
            <person name="Saxena A.K."/>
        </authorList>
    </citation>
    <scope>NUCLEOTIDE SEQUENCE [LARGE SCALE GENOMIC DNA]</scope>
    <source>
        <strain evidence="4 5">HEK1</strain>
    </source>
</reference>
<evidence type="ECO:0000256" key="1">
    <source>
        <dbReference type="ARBA" id="ARBA00023015"/>
    </source>
</evidence>
<dbReference type="AlphaFoldDB" id="A0A1B8P6P8"/>
<dbReference type="Pfam" id="PF00440">
    <property type="entry name" value="TetR_N"/>
    <property type="match status" value="1"/>
</dbReference>
<accession>A0A1B8P6P8</accession>
<dbReference type="InterPro" id="IPR036271">
    <property type="entry name" value="Tet_transcr_reg_TetR-rel_C_sf"/>
</dbReference>
<dbReference type="EMBL" id="MAJD01000001">
    <property type="protein sequence ID" value="OBX37902.1"/>
    <property type="molecule type" value="Genomic_DNA"/>
</dbReference>
<dbReference type="Gene3D" id="1.10.357.10">
    <property type="entry name" value="Tetracycline Repressor, domain 2"/>
    <property type="match status" value="1"/>
</dbReference>
<dbReference type="Proteomes" id="UP000092504">
    <property type="component" value="Unassembled WGS sequence"/>
</dbReference>
<dbReference type="PATRIC" id="fig|2746.7.peg.2340"/>
<dbReference type="PROSITE" id="PS50977">
    <property type="entry name" value="HTH_TETR_2"/>
    <property type="match status" value="1"/>
</dbReference>
<dbReference type="RefSeq" id="WP_065241063.1">
    <property type="nucleotide sequence ID" value="NZ_CP142770.1"/>
</dbReference>
<dbReference type="InterPro" id="IPR001647">
    <property type="entry name" value="HTH_TetR"/>
</dbReference>
<dbReference type="Gene3D" id="1.10.10.60">
    <property type="entry name" value="Homeodomain-like"/>
    <property type="match status" value="1"/>
</dbReference>
<sequence length="184" mass="20168">MGEKSAVRPGGRSARVQRAVHEAVQALDEEVPRDKLTVPQVAERAGVTPSTIYRRWGNLKELLADVAAERLQPDAPVADTGSLEGDLMAWAGVYMEEMRSTPGQQMLADTLGSASTEQRQRCLQAQQDQLRLILSRAEARGETPLPTVEALLDGIMAPLTYRLSYAPQTLSKACLERWVAATLR</sequence>
<keyword evidence="1" id="KW-0805">Transcription regulation</keyword>
<evidence type="ECO:0000256" key="3">
    <source>
        <dbReference type="ARBA" id="ARBA00023163"/>
    </source>
</evidence>
<protein>
    <submittedName>
        <fullName evidence="4">Bacterial regulatory protein, tetR family</fullName>
    </submittedName>
</protein>
<organism evidence="4 5">
    <name type="scientific">Halomonas elongata</name>
    <dbReference type="NCBI Taxonomy" id="2746"/>
    <lineage>
        <taxon>Bacteria</taxon>
        <taxon>Pseudomonadati</taxon>
        <taxon>Pseudomonadota</taxon>
        <taxon>Gammaproteobacteria</taxon>
        <taxon>Oceanospirillales</taxon>
        <taxon>Halomonadaceae</taxon>
        <taxon>Halomonas</taxon>
    </lineage>
</organism>
<evidence type="ECO:0000313" key="4">
    <source>
        <dbReference type="EMBL" id="OBX37902.1"/>
    </source>
</evidence>
<gene>
    <name evidence="4" type="ORF">A8U91_02281</name>
</gene>
<dbReference type="SUPFAM" id="SSF48498">
    <property type="entry name" value="Tetracyclin repressor-like, C-terminal domain"/>
    <property type="match status" value="1"/>
</dbReference>
<dbReference type="SUPFAM" id="SSF46689">
    <property type="entry name" value="Homeodomain-like"/>
    <property type="match status" value="1"/>
</dbReference>
<dbReference type="PANTHER" id="PTHR30055:SF148">
    <property type="entry name" value="TETR-FAMILY TRANSCRIPTIONAL REGULATOR"/>
    <property type="match status" value="1"/>
</dbReference>
<name>A0A1B8P6P8_HALEL</name>
<dbReference type="Pfam" id="PF16859">
    <property type="entry name" value="TetR_C_11"/>
    <property type="match status" value="1"/>
</dbReference>
<dbReference type="InterPro" id="IPR009057">
    <property type="entry name" value="Homeodomain-like_sf"/>
</dbReference>
<keyword evidence="2" id="KW-0238">DNA-binding</keyword>
<dbReference type="GO" id="GO:0003700">
    <property type="term" value="F:DNA-binding transcription factor activity"/>
    <property type="evidence" value="ECO:0007669"/>
    <property type="project" value="TreeGrafter"/>
</dbReference>
<keyword evidence="3" id="KW-0804">Transcription</keyword>
<proteinExistence type="predicted"/>
<evidence type="ECO:0000256" key="2">
    <source>
        <dbReference type="ARBA" id="ARBA00023125"/>
    </source>
</evidence>
<dbReference type="InterPro" id="IPR050109">
    <property type="entry name" value="HTH-type_TetR-like_transc_reg"/>
</dbReference>